<dbReference type="RefSeq" id="WP_106463565.1">
    <property type="nucleotide sequence ID" value="NZ_PXOQ01000009.1"/>
</dbReference>
<dbReference type="Proteomes" id="UP000238426">
    <property type="component" value="Unassembled WGS sequence"/>
</dbReference>
<dbReference type="EMBL" id="PXOQ01000009">
    <property type="protein sequence ID" value="PSG88427.1"/>
    <property type="molecule type" value="Genomic_DNA"/>
</dbReference>
<gene>
    <name evidence="1" type="ORF">C7H52_08990</name>
</gene>
<evidence type="ECO:0000313" key="1">
    <source>
        <dbReference type="EMBL" id="PSG88427.1"/>
    </source>
</evidence>
<organism evidence="1 2">
    <name type="scientific">Aurantibacter aestuarii</name>
    <dbReference type="NCBI Taxonomy" id="1266046"/>
    <lineage>
        <taxon>Bacteria</taxon>
        <taxon>Pseudomonadati</taxon>
        <taxon>Bacteroidota</taxon>
        <taxon>Flavobacteriia</taxon>
        <taxon>Flavobacteriales</taxon>
        <taxon>Flavobacteriaceae</taxon>
        <taxon>Aurantibacter</taxon>
    </lineage>
</organism>
<sequence>MQSYIFDIFPDLQAFDYQLHYDQLFLNQQWVLVNGIANKKAVYVFKDENTLTITENEAVSKTSWQIDTENTFSITTEDGIITVKAYFKDDDILVLNHHNTNNCAFFINENSYSDELNSFDDVQKFLHQKYAQKATELIYEHEFYYIKKAKEYGPFKVEILAEKVKNKSISEHCFVRDVNEYDYSKKLRIRDLLKAF</sequence>
<protein>
    <submittedName>
        <fullName evidence="1">Uncharacterized protein</fullName>
    </submittedName>
</protein>
<evidence type="ECO:0000313" key="2">
    <source>
        <dbReference type="Proteomes" id="UP000238426"/>
    </source>
</evidence>
<name>A0A2T1N967_9FLAO</name>
<dbReference type="OrthoDB" id="1424919at2"/>
<reference evidence="1 2" key="1">
    <citation type="submission" date="2018-03" db="EMBL/GenBank/DDBJ databases">
        <title>Mesoflavibacter sp. HG37 and Mesoflavibacter sp. HG96 sp.nov., two marine bacteria isolated from seawater of Western Pacific Ocean.</title>
        <authorList>
            <person name="Cheng H."/>
            <person name="Wu Y.-H."/>
            <person name="Guo L.-L."/>
            <person name="Xu X.-W."/>
        </authorList>
    </citation>
    <scope>NUCLEOTIDE SEQUENCE [LARGE SCALE GENOMIC DNA]</scope>
    <source>
        <strain evidence="1 2">KCTC 32269</strain>
    </source>
</reference>
<dbReference type="AlphaFoldDB" id="A0A2T1N967"/>
<accession>A0A2T1N967</accession>
<proteinExistence type="predicted"/>
<comment type="caution">
    <text evidence="1">The sequence shown here is derived from an EMBL/GenBank/DDBJ whole genome shotgun (WGS) entry which is preliminary data.</text>
</comment>
<keyword evidence="2" id="KW-1185">Reference proteome</keyword>